<evidence type="ECO:0000313" key="4">
    <source>
        <dbReference type="Proteomes" id="UP000736373"/>
    </source>
</evidence>
<keyword evidence="2" id="KW-0732">Signal</keyword>
<dbReference type="InterPro" id="IPR025421">
    <property type="entry name" value="DUF4148"/>
</dbReference>
<accession>A0ABR7PW68</accession>
<proteinExistence type="predicted"/>
<dbReference type="EMBL" id="VZQQ01000034">
    <property type="protein sequence ID" value="MBC8750524.1"/>
    <property type="molecule type" value="Genomic_DNA"/>
</dbReference>
<dbReference type="Proteomes" id="UP000736373">
    <property type="component" value="Unassembled WGS sequence"/>
</dbReference>
<evidence type="ECO:0000313" key="3">
    <source>
        <dbReference type="EMBL" id="MBC8750524.1"/>
    </source>
</evidence>
<reference evidence="3 4" key="1">
    <citation type="submission" date="2019-09" db="EMBL/GenBank/DDBJ databases">
        <title>Paraburkholderia podalyriae sp. nov., A South African Podalyria-associated rhizobium.</title>
        <authorList>
            <person name="Mavima L."/>
            <person name="Beukes C.W."/>
            <person name="Palmer M."/>
            <person name="De Meyer S.E."/>
            <person name="James E.K."/>
            <person name="Maluk M."/>
            <person name="Avontuur J.R."/>
            <person name="Chan W.Y."/>
            <person name="Venter S.N."/>
            <person name="Steenkamp E.T."/>
        </authorList>
    </citation>
    <scope>NUCLEOTIDE SEQUENCE [LARGE SCALE GENOMIC DNA]</scope>
    <source>
        <strain evidence="3 4">WC7.3b</strain>
    </source>
</reference>
<sequence>MKLTTKTIIVAATVMIPALASAETNGPLARAQVRAQLVELEQAGYNPGADCPANCPESLQHAEAVVAQQQANANAAYGPAFSGTVQAGKRVGHSWIGPRRSRTGRSLCRHGATVL</sequence>
<gene>
    <name evidence="3" type="ORF">F6X42_29265</name>
</gene>
<dbReference type="RefSeq" id="WP_187637470.1">
    <property type="nucleotide sequence ID" value="NZ_VZQQ01000034.1"/>
</dbReference>
<protein>
    <submittedName>
        <fullName evidence="3">DUF4148 domain-containing protein</fullName>
    </submittedName>
</protein>
<feature type="region of interest" description="Disordered" evidence="1">
    <location>
        <begin position="94"/>
        <end position="115"/>
    </location>
</feature>
<organism evidence="3 4">
    <name type="scientific">Paraburkholderia podalyriae</name>
    <dbReference type="NCBI Taxonomy" id="1938811"/>
    <lineage>
        <taxon>Bacteria</taxon>
        <taxon>Pseudomonadati</taxon>
        <taxon>Pseudomonadota</taxon>
        <taxon>Betaproteobacteria</taxon>
        <taxon>Burkholderiales</taxon>
        <taxon>Burkholderiaceae</taxon>
        <taxon>Paraburkholderia</taxon>
    </lineage>
</organism>
<keyword evidence="4" id="KW-1185">Reference proteome</keyword>
<evidence type="ECO:0000256" key="1">
    <source>
        <dbReference type="SAM" id="MobiDB-lite"/>
    </source>
</evidence>
<feature type="signal peptide" evidence="2">
    <location>
        <begin position="1"/>
        <end position="22"/>
    </location>
</feature>
<name>A0ABR7PW68_9BURK</name>
<dbReference type="Pfam" id="PF13663">
    <property type="entry name" value="DUF4148"/>
    <property type="match status" value="1"/>
</dbReference>
<feature type="chain" id="PRO_5046108024" evidence="2">
    <location>
        <begin position="23"/>
        <end position="115"/>
    </location>
</feature>
<evidence type="ECO:0000256" key="2">
    <source>
        <dbReference type="SAM" id="SignalP"/>
    </source>
</evidence>
<comment type="caution">
    <text evidence="3">The sequence shown here is derived from an EMBL/GenBank/DDBJ whole genome shotgun (WGS) entry which is preliminary data.</text>
</comment>